<feature type="transmembrane region" description="Helical" evidence="1">
    <location>
        <begin position="143"/>
        <end position="161"/>
    </location>
</feature>
<keyword evidence="1" id="KW-1133">Transmembrane helix</keyword>
<gene>
    <name evidence="3" type="ORF">CLV63_10234</name>
</gene>
<accession>A0A2P8DRR9</accession>
<evidence type="ECO:0000256" key="1">
    <source>
        <dbReference type="SAM" id="Phobius"/>
    </source>
</evidence>
<organism evidence="3 4">
    <name type="scientific">Murinocardiopsis flavida</name>
    <dbReference type="NCBI Taxonomy" id="645275"/>
    <lineage>
        <taxon>Bacteria</taxon>
        <taxon>Bacillati</taxon>
        <taxon>Actinomycetota</taxon>
        <taxon>Actinomycetes</taxon>
        <taxon>Streptosporangiales</taxon>
        <taxon>Nocardiopsidaceae</taxon>
        <taxon>Murinocardiopsis</taxon>
    </lineage>
</organism>
<feature type="transmembrane region" description="Helical" evidence="1">
    <location>
        <begin position="173"/>
        <end position="190"/>
    </location>
</feature>
<dbReference type="PANTHER" id="PTHR39430">
    <property type="entry name" value="MEMBRANE-ASSOCIATED PROTEASE-RELATED"/>
    <property type="match status" value="1"/>
</dbReference>
<feature type="transmembrane region" description="Helical" evidence="1">
    <location>
        <begin position="197"/>
        <end position="214"/>
    </location>
</feature>
<dbReference type="Pfam" id="PF02517">
    <property type="entry name" value="Rce1-like"/>
    <property type="match status" value="1"/>
</dbReference>
<dbReference type="OrthoDB" id="6059004at2"/>
<reference evidence="3 4" key="1">
    <citation type="submission" date="2018-03" db="EMBL/GenBank/DDBJ databases">
        <title>Genomic Encyclopedia of Archaeal and Bacterial Type Strains, Phase II (KMG-II): from individual species to whole genera.</title>
        <authorList>
            <person name="Goeker M."/>
        </authorList>
    </citation>
    <scope>NUCLEOTIDE SEQUENCE [LARGE SCALE GENOMIC DNA]</scope>
    <source>
        <strain evidence="3 4">DSM 45312</strain>
    </source>
</reference>
<evidence type="ECO:0000259" key="2">
    <source>
        <dbReference type="Pfam" id="PF02517"/>
    </source>
</evidence>
<feature type="transmembrane region" description="Helical" evidence="1">
    <location>
        <begin position="220"/>
        <end position="241"/>
    </location>
</feature>
<evidence type="ECO:0000313" key="3">
    <source>
        <dbReference type="EMBL" id="PSK99907.1"/>
    </source>
</evidence>
<dbReference type="InterPro" id="IPR003675">
    <property type="entry name" value="Rce1/LyrA-like_dom"/>
</dbReference>
<feature type="transmembrane region" description="Helical" evidence="1">
    <location>
        <begin position="20"/>
        <end position="51"/>
    </location>
</feature>
<keyword evidence="1" id="KW-0812">Transmembrane</keyword>
<comment type="caution">
    <text evidence="3">The sequence shown here is derived from an EMBL/GenBank/DDBJ whole genome shotgun (WGS) entry which is preliminary data.</text>
</comment>
<sequence length="250" mass="25990">MTSQPPAWAVVLDHTATRTATAVLLTFLCTGAMILAGQPLGVAAVLLLVYLWRRVARRPWSGLGLRVTWAAVAHGLLGVAAAVAATLAANAAAVALGAARWVPWEPDGLAYLPVAIAMIVVVQAFPEELLWRGNLHDILADRLPPLAVMVLTSVAFGSLHVLSQSEADGAAEVALYAVGAAALGFACAASRERTGTLWAAIGIHSGFYFANGFVPTEPAAYGVQLTAQAAVLTAVGMLFLVRPRPRVPIA</sequence>
<dbReference type="AlphaFoldDB" id="A0A2P8DRR9"/>
<dbReference type="RefSeq" id="WP_106581305.1">
    <property type="nucleotide sequence ID" value="NZ_PYGA01000002.1"/>
</dbReference>
<dbReference type="PANTHER" id="PTHR39430:SF1">
    <property type="entry name" value="PROTEASE"/>
    <property type="match status" value="1"/>
</dbReference>
<protein>
    <submittedName>
        <fullName evidence="3">Membrane protease YdiL (CAAX protease family)</fullName>
    </submittedName>
</protein>
<dbReference type="EMBL" id="PYGA01000002">
    <property type="protein sequence ID" value="PSK99907.1"/>
    <property type="molecule type" value="Genomic_DNA"/>
</dbReference>
<feature type="domain" description="CAAX prenyl protease 2/Lysostaphin resistance protein A-like" evidence="2">
    <location>
        <begin position="113"/>
        <end position="207"/>
    </location>
</feature>
<keyword evidence="4" id="KW-1185">Reference proteome</keyword>
<keyword evidence="3" id="KW-0645">Protease</keyword>
<dbReference type="GO" id="GO:0006508">
    <property type="term" value="P:proteolysis"/>
    <property type="evidence" value="ECO:0007669"/>
    <property type="project" value="UniProtKB-KW"/>
</dbReference>
<dbReference type="GO" id="GO:0080120">
    <property type="term" value="P:CAAX-box protein maturation"/>
    <property type="evidence" value="ECO:0007669"/>
    <property type="project" value="UniProtKB-ARBA"/>
</dbReference>
<keyword evidence="3" id="KW-0378">Hydrolase</keyword>
<evidence type="ECO:0000313" key="4">
    <source>
        <dbReference type="Proteomes" id="UP000240542"/>
    </source>
</evidence>
<name>A0A2P8DRR9_9ACTN</name>
<keyword evidence="1" id="KW-0472">Membrane</keyword>
<feature type="transmembrane region" description="Helical" evidence="1">
    <location>
        <begin position="63"/>
        <end position="89"/>
    </location>
</feature>
<dbReference type="Proteomes" id="UP000240542">
    <property type="component" value="Unassembled WGS sequence"/>
</dbReference>
<proteinExistence type="predicted"/>
<feature type="transmembrane region" description="Helical" evidence="1">
    <location>
        <begin position="109"/>
        <end position="131"/>
    </location>
</feature>
<dbReference type="GO" id="GO:0004175">
    <property type="term" value="F:endopeptidase activity"/>
    <property type="evidence" value="ECO:0007669"/>
    <property type="project" value="UniProtKB-ARBA"/>
</dbReference>